<sequence>MNENDTALATNDAPSKVAKPKTEHIMDYLLKTINVLMPKVGDLVEGAIIGRDGPRLLIELGVFGTGVIYITELNEARQVIKNLRPGDKVTSKVIELENEEGFVELSLSQAGEEIVWREAEEWMNEKKTMELPVLDANKGGLVLEWKGMQGFLPASQLRVGHYPRVEGGSQDKILEELKKFIGKTMTVTIISVDQKEGKFIFSEKGAETEEMKGIISKYNIGDTVEGEVAGVVDFGVFIKIEEGLEGLAHISELDWGLVDDPNQLFKVGDKVKVKIISIKNGKFSLSAKALKPDPWQEVKDKYKKGDIVEGVVIRFSRYGALVSVEEGVAGLAHISEFEDEKAMKSKIEIGKTYPFQITLFDADERKMTLSYLGDEKESKS</sequence>
<dbReference type="InterPro" id="IPR003029">
    <property type="entry name" value="S1_domain"/>
</dbReference>
<dbReference type="InterPro" id="IPR035104">
    <property type="entry name" value="Ribosomal_protein_S1-like"/>
</dbReference>
<protein>
    <submittedName>
        <fullName evidence="2">30S ribosomal protein S1</fullName>
    </submittedName>
</protein>
<comment type="caution">
    <text evidence="2">The sequence shown here is derived from an EMBL/GenBank/DDBJ whole genome shotgun (WGS) entry which is preliminary data.</text>
</comment>
<feature type="domain" description="S1 motif" evidence="1">
    <location>
        <begin position="305"/>
        <end position="372"/>
    </location>
</feature>
<dbReference type="Proteomes" id="UP000229383">
    <property type="component" value="Unassembled WGS sequence"/>
</dbReference>
<dbReference type="AlphaFoldDB" id="A0A2H0TG70"/>
<proteinExistence type="predicted"/>
<feature type="domain" description="S1 motif" evidence="1">
    <location>
        <begin position="41"/>
        <end position="108"/>
    </location>
</feature>
<evidence type="ECO:0000259" key="1">
    <source>
        <dbReference type="PROSITE" id="PS50126"/>
    </source>
</evidence>
<feature type="domain" description="S1 motif" evidence="1">
    <location>
        <begin position="126"/>
        <end position="204"/>
    </location>
</feature>
<dbReference type="EMBL" id="PFCN01000012">
    <property type="protein sequence ID" value="PIR70553.1"/>
    <property type="molecule type" value="Genomic_DNA"/>
</dbReference>
<name>A0A2H0TG70_9BACT</name>
<keyword evidence="2" id="KW-0689">Ribosomal protein</keyword>
<dbReference type="PANTHER" id="PTHR47559">
    <property type="entry name" value="OS03G0844900 PROTEIN"/>
    <property type="match status" value="1"/>
</dbReference>
<dbReference type="GO" id="GO:0005840">
    <property type="term" value="C:ribosome"/>
    <property type="evidence" value="ECO:0007669"/>
    <property type="project" value="UniProtKB-KW"/>
</dbReference>
<evidence type="ECO:0000313" key="3">
    <source>
        <dbReference type="Proteomes" id="UP000229383"/>
    </source>
</evidence>
<keyword evidence="2" id="KW-0687">Ribonucleoprotein</keyword>
<evidence type="ECO:0000313" key="2">
    <source>
        <dbReference type="EMBL" id="PIR70553.1"/>
    </source>
</evidence>
<dbReference type="PROSITE" id="PS50126">
    <property type="entry name" value="S1"/>
    <property type="match status" value="4"/>
</dbReference>
<dbReference type="Gene3D" id="2.40.50.140">
    <property type="entry name" value="Nucleic acid-binding proteins"/>
    <property type="match status" value="4"/>
</dbReference>
<dbReference type="SMART" id="SM00316">
    <property type="entry name" value="S1"/>
    <property type="match status" value="4"/>
</dbReference>
<feature type="domain" description="S1 motif" evidence="1">
    <location>
        <begin position="221"/>
        <end position="288"/>
    </location>
</feature>
<accession>A0A2H0TG70</accession>
<dbReference type="SUPFAM" id="SSF50249">
    <property type="entry name" value="Nucleic acid-binding proteins"/>
    <property type="match status" value="4"/>
</dbReference>
<dbReference type="InterPro" id="IPR012340">
    <property type="entry name" value="NA-bd_OB-fold"/>
</dbReference>
<dbReference type="Pfam" id="PF00575">
    <property type="entry name" value="S1"/>
    <property type="match status" value="2"/>
</dbReference>
<reference evidence="3" key="1">
    <citation type="submission" date="2017-09" db="EMBL/GenBank/DDBJ databases">
        <title>Depth-based differentiation of microbial function through sediment-hosted aquifers and enrichment of novel symbionts in the deep terrestrial subsurface.</title>
        <authorList>
            <person name="Probst A.J."/>
            <person name="Ladd B."/>
            <person name="Jarett J.K."/>
            <person name="Geller-Mcgrath D.E."/>
            <person name="Sieber C.M.K."/>
            <person name="Emerson J.B."/>
            <person name="Anantharaman K."/>
            <person name="Thomas B.C."/>
            <person name="Malmstrom R."/>
            <person name="Stieglmeier M."/>
            <person name="Klingl A."/>
            <person name="Woyke T."/>
            <person name="Ryan C.M."/>
            <person name="Banfield J.F."/>
        </authorList>
    </citation>
    <scope>NUCLEOTIDE SEQUENCE [LARGE SCALE GENOMIC DNA]</scope>
</reference>
<gene>
    <name evidence="2" type="ORF">COU46_00855</name>
</gene>
<organism evidence="2 3">
    <name type="scientific">Candidatus Niyogibacteria bacterium CG10_big_fil_rev_8_21_14_0_10_42_19</name>
    <dbReference type="NCBI Taxonomy" id="1974725"/>
    <lineage>
        <taxon>Bacteria</taxon>
        <taxon>Candidatus Niyogiibacteriota</taxon>
    </lineage>
</organism>
<dbReference type="PRINTS" id="PR00681">
    <property type="entry name" value="RIBOSOMALS1"/>
</dbReference>
<dbReference type="PANTHER" id="PTHR47559:SF1">
    <property type="entry name" value="OS03G0844900 PROTEIN"/>
    <property type="match status" value="1"/>
</dbReference>
<dbReference type="InterPro" id="IPR052757">
    <property type="entry name" value="Ribosomal_protein_S1"/>
</dbReference>
<dbReference type="GO" id="GO:0003676">
    <property type="term" value="F:nucleic acid binding"/>
    <property type="evidence" value="ECO:0007669"/>
    <property type="project" value="InterPro"/>
</dbReference>